<keyword evidence="1" id="KW-1015">Disulfide bond</keyword>
<dbReference type="InterPro" id="IPR018114">
    <property type="entry name" value="TRYPSIN_HIS"/>
</dbReference>
<dbReference type="InterPro" id="IPR009003">
    <property type="entry name" value="Peptidase_S1_PA"/>
</dbReference>
<evidence type="ECO:0000313" key="5">
    <source>
        <dbReference type="Proteomes" id="UP000292052"/>
    </source>
</evidence>
<dbReference type="GO" id="GO:0004252">
    <property type="term" value="F:serine-type endopeptidase activity"/>
    <property type="evidence" value="ECO:0007669"/>
    <property type="project" value="InterPro"/>
</dbReference>
<protein>
    <submittedName>
        <fullName evidence="4">Trypsin domain containing protein</fullName>
    </submittedName>
</protein>
<dbReference type="PROSITE" id="PS00134">
    <property type="entry name" value="TRYPSIN_HIS"/>
    <property type="match status" value="1"/>
</dbReference>
<evidence type="ECO:0000256" key="1">
    <source>
        <dbReference type="ARBA" id="ARBA00023157"/>
    </source>
</evidence>
<dbReference type="FunFam" id="2.40.10.10:FF:000068">
    <property type="entry name" value="transmembrane protease serine 2"/>
    <property type="match status" value="1"/>
</dbReference>
<dbReference type="InterPro" id="IPR051487">
    <property type="entry name" value="Ser/Thr_Proteases_Immune/Dev"/>
</dbReference>
<dbReference type="PROSITE" id="PS50240">
    <property type="entry name" value="TRYPSIN_DOM"/>
    <property type="match status" value="1"/>
</dbReference>
<proteinExistence type="inferred from homology"/>
<dbReference type="EMBL" id="QDEB01101458">
    <property type="protein sequence ID" value="RZC31911.1"/>
    <property type="molecule type" value="Genomic_DNA"/>
</dbReference>
<dbReference type="Pfam" id="PF00089">
    <property type="entry name" value="Trypsin"/>
    <property type="match status" value="1"/>
</dbReference>
<evidence type="ECO:0000259" key="3">
    <source>
        <dbReference type="PROSITE" id="PS50240"/>
    </source>
</evidence>
<dbReference type="PRINTS" id="PR00722">
    <property type="entry name" value="CHYMOTRYPSIN"/>
</dbReference>
<comment type="similarity">
    <text evidence="2">Belongs to the peptidase S1 family. CLIP subfamily.</text>
</comment>
<dbReference type="InterPro" id="IPR043504">
    <property type="entry name" value="Peptidase_S1_PA_chymotrypsin"/>
</dbReference>
<keyword evidence="5" id="KW-1185">Reference proteome</keyword>
<comment type="caution">
    <text evidence="4">The sequence shown here is derived from an EMBL/GenBank/DDBJ whole genome shotgun (WGS) entry which is preliminary data.</text>
</comment>
<reference evidence="4 5" key="1">
    <citation type="submission" date="2017-03" db="EMBL/GenBank/DDBJ databases">
        <title>Genome of the blue death feigning beetle - Asbolus verrucosus.</title>
        <authorList>
            <person name="Rider S.D."/>
        </authorList>
    </citation>
    <scope>NUCLEOTIDE SEQUENCE [LARGE SCALE GENOMIC DNA]</scope>
    <source>
        <strain evidence="4">Butters</strain>
        <tissue evidence="4">Head and leg muscle</tissue>
    </source>
</reference>
<dbReference type="InterPro" id="IPR001254">
    <property type="entry name" value="Trypsin_dom"/>
</dbReference>
<dbReference type="AlphaFoldDB" id="A0A482VGC3"/>
<evidence type="ECO:0000256" key="2">
    <source>
        <dbReference type="ARBA" id="ARBA00024195"/>
    </source>
</evidence>
<accession>A0A482VGC3</accession>
<gene>
    <name evidence="4" type="ORF">BDFB_005277</name>
</gene>
<dbReference type="PANTHER" id="PTHR24256">
    <property type="entry name" value="TRYPTASE-RELATED"/>
    <property type="match status" value="1"/>
</dbReference>
<dbReference type="GO" id="GO:0006508">
    <property type="term" value="P:proteolysis"/>
    <property type="evidence" value="ECO:0007669"/>
    <property type="project" value="InterPro"/>
</dbReference>
<evidence type="ECO:0000313" key="4">
    <source>
        <dbReference type="EMBL" id="RZC31911.1"/>
    </source>
</evidence>
<dbReference type="InterPro" id="IPR001314">
    <property type="entry name" value="Peptidase_S1A"/>
</dbReference>
<name>A0A482VGC3_ASBVE</name>
<dbReference type="Proteomes" id="UP000292052">
    <property type="component" value="Unassembled WGS sequence"/>
</dbReference>
<dbReference type="SMART" id="SM00020">
    <property type="entry name" value="Tryp_SPc"/>
    <property type="match status" value="1"/>
</dbReference>
<dbReference type="OrthoDB" id="10059102at2759"/>
<dbReference type="CDD" id="cd00190">
    <property type="entry name" value="Tryp_SPc"/>
    <property type="match status" value="1"/>
</dbReference>
<dbReference type="SUPFAM" id="SSF50494">
    <property type="entry name" value="Trypsin-like serine proteases"/>
    <property type="match status" value="1"/>
</dbReference>
<dbReference type="Gene3D" id="2.40.10.10">
    <property type="entry name" value="Trypsin-like serine proteases"/>
    <property type="match status" value="1"/>
</dbReference>
<dbReference type="STRING" id="1661398.A0A482VGC3"/>
<sequence length="176" mass="20165">MPLCGGAIIDERHVLTAAHCFRMKKIEISASTLSVVVGNLHISEETVRKKVQEIFIHENYDPDYYYNDIALLRISETFHWTNEVQPIRLSKALTKSGICIVSGWGNIYLDKRGTQWLYSVEVPIVNWTFCNQQYNKKGRSLSDKVICAGAIDKDSCQVLFYFVLIREMSLKMLLLG</sequence>
<feature type="domain" description="Peptidase S1" evidence="3">
    <location>
        <begin position="1"/>
        <end position="176"/>
    </location>
</feature>
<organism evidence="4 5">
    <name type="scientific">Asbolus verrucosus</name>
    <name type="common">Desert ironclad beetle</name>
    <dbReference type="NCBI Taxonomy" id="1661398"/>
    <lineage>
        <taxon>Eukaryota</taxon>
        <taxon>Metazoa</taxon>
        <taxon>Ecdysozoa</taxon>
        <taxon>Arthropoda</taxon>
        <taxon>Hexapoda</taxon>
        <taxon>Insecta</taxon>
        <taxon>Pterygota</taxon>
        <taxon>Neoptera</taxon>
        <taxon>Endopterygota</taxon>
        <taxon>Coleoptera</taxon>
        <taxon>Polyphaga</taxon>
        <taxon>Cucujiformia</taxon>
        <taxon>Tenebrionidae</taxon>
        <taxon>Pimeliinae</taxon>
        <taxon>Asbolus</taxon>
    </lineage>
</organism>